<sequence>MTLEDMRKEGGDRNWEVWDQLQKELEEAHCSEEIFWQQKARALWLKEEIEETISAYFENLYTSQGSSNGHELLPLIPTTITDELNNILLAPVEEDEIRKAVFSIHPLKAPGEDGMTRLFYQNFWPIISRDICAAVKNNAYLYVFLRIKMPFFLFFHFLNGHRSGTNYFMALELDIVKAFDCVEWKAIQLAMLRMGFHRQINGQVERGNFRVFKFPGKTFQQFTGQQVNMGKSTIFFNKNSPMAIQHRCCSMLPGIQVHSSTRYLGFPLGIGKSKKEAFEYIVTTVKKRIISWRNKWLTTAGKEVLIRVVLNALHVFAMSCSVLAVGLCAEISKICAQFWWTQIDYAAWRFRLSDIQLLNSALIAKQLWKLVSEPDRLVTKKQNSSWLWNCWLSVLKSCGNSMQIVVRNGRSIKILPGRDRDIEYVRDLMSPEDEWSWALHKKGTFSVKSTYSYLITQKFLKAGKPQGSGDLHLDAKVRTRSWKLKSRGIQVETIVGSVERSRDLYNMYFFIAAGQE</sequence>
<accession>A0A5A7P353</accession>
<dbReference type="Proteomes" id="UP000325081">
    <property type="component" value="Unassembled WGS sequence"/>
</dbReference>
<organism evidence="1 2">
    <name type="scientific">Striga asiatica</name>
    <name type="common">Asiatic witchweed</name>
    <name type="synonym">Buchnera asiatica</name>
    <dbReference type="NCBI Taxonomy" id="4170"/>
    <lineage>
        <taxon>Eukaryota</taxon>
        <taxon>Viridiplantae</taxon>
        <taxon>Streptophyta</taxon>
        <taxon>Embryophyta</taxon>
        <taxon>Tracheophyta</taxon>
        <taxon>Spermatophyta</taxon>
        <taxon>Magnoliopsida</taxon>
        <taxon>eudicotyledons</taxon>
        <taxon>Gunneridae</taxon>
        <taxon>Pentapetalae</taxon>
        <taxon>asterids</taxon>
        <taxon>lamiids</taxon>
        <taxon>Lamiales</taxon>
        <taxon>Orobanchaceae</taxon>
        <taxon>Buchnereae</taxon>
        <taxon>Striga</taxon>
    </lineage>
</organism>
<dbReference type="EMBL" id="BKCP01001447">
    <property type="protein sequence ID" value="GER27027.1"/>
    <property type="molecule type" value="Genomic_DNA"/>
</dbReference>
<evidence type="ECO:0000313" key="2">
    <source>
        <dbReference type="Proteomes" id="UP000325081"/>
    </source>
</evidence>
<comment type="caution">
    <text evidence="1">The sequence shown here is derived from an EMBL/GenBank/DDBJ whole genome shotgun (WGS) entry which is preliminary data.</text>
</comment>
<reference evidence="2" key="1">
    <citation type="journal article" date="2019" name="Curr. Biol.">
        <title>Genome Sequence of Striga asiatica Provides Insight into the Evolution of Plant Parasitism.</title>
        <authorList>
            <person name="Yoshida S."/>
            <person name="Kim S."/>
            <person name="Wafula E.K."/>
            <person name="Tanskanen J."/>
            <person name="Kim Y.M."/>
            <person name="Honaas L."/>
            <person name="Yang Z."/>
            <person name="Spallek T."/>
            <person name="Conn C.E."/>
            <person name="Ichihashi Y."/>
            <person name="Cheong K."/>
            <person name="Cui S."/>
            <person name="Der J.P."/>
            <person name="Gundlach H."/>
            <person name="Jiao Y."/>
            <person name="Hori C."/>
            <person name="Ishida J.K."/>
            <person name="Kasahara H."/>
            <person name="Kiba T."/>
            <person name="Kim M.S."/>
            <person name="Koo N."/>
            <person name="Laohavisit A."/>
            <person name="Lee Y.H."/>
            <person name="Lumba S."/>
            <person name="McCourt P."/>
            <person name="Mortimer J.C."/>
            <person name="Mutuku J.M."/>
            <person name="Nomura T."/>
            <person name="Sasaki-Sekimoto Y."/>
            <person name="Seto Y."/>
            <person name="Wang Y."/>
            <person name="Wakatake T."/>
            <person name="Sakakibara H."/>
            <person name="Demura T."/>
            <person name="Yamaguchi S."/>
            <person name="Yoneyama K."/>
            <person name="Manabe R.I."/>
            <person name="Nelson D.C."/>
            <person name="Schulman A.H."/>
            <person name="Timko M.P."/>
            <person name="dePamphilis C.W."/>
            <person name="Choi D."/>
            <person name="Shirasu K."/>
        </authorList>
    </citation>
    <scope>NUCLEOTIDE SEQUENCE [LARGE SCALE GENOMIC DNA]</scope>
    <source>
        <strain evidence="2">cv. UVA1</strain>
    </source>
</reference>
<keyword evidence="1" id="KW-0548">Nucleotidyltransferase</keyword>
<evidence type="ECO:0000313" key="1">
    <source>
        <dbReference type="EMBL" id="GER27027.1"/>
    </source>
</evidence>
<dbReference type="AlphaFoldDB" id="A0A5A7P353"/>
<dbReference type="OrthoDB" id="1166703at2759"/>
<dbReference type="PANTHER" id="PTHR33116">
    <property type="entry name" value="REVERSE TRANSCRIPTASE ZINC-BINDING DOMAIN-CONTAINING PROTEIN-RELATED-RELATED"/>
    <property type="match status" value="1"/>
</dbReference>
<dbReference type="GO" id="GO:0003964">
    <property type="term" value="F:RNA-directed DNA polymerase activity"/>
    <property type="evidence" value="ECO:0007669"/>
    <property type="project" value="UniProtKB-KW"/>
</dbReference>
<name>A0A5A7P353_STRAF</name>
<dbReference type="PANTHER" id="PTHR33116:SF86">
    <property type="entry name" value="REVERSE TRANSCRIPTASE DOMAIN-CONTAINING PROTEIN"/>
    <property type="match status" value="1"/>
</dbReference>
<gene>
    <name evidence="1" type="ORF">STAS_02708</name>
</gene>
<keyword evidence="1" id="KW-0695">RNA-directed DNA polymerase</keyword>
<protein>
    <submittedName>
        <fullName evidence="1">Non-LTR retroelement reverse transcriptase-like protein</fullName>
    </submittedName>
</protein>
<proteinExistence type="predicted"/>
<keyword evidence="2" id="KW-1185">Reference proteome</keyword>
<keyword evidence="1" id="KW-0808">Transferase</keyword>